<feature type="compositionally biased region" description="Basic and acidic residues" evidence="1">
    <location>
        <begin position="1071"/>
        <end position="1082"/>
    </location>
</feature>
<feature type="domain" description="PG1 pseudoGTPase" evidence="3">
    <location>
        <begin position="585"/>
        <end position="776"/>
    </location>
</feature>
<dbReference type="InParanoid" id="A0A7M7PC37"/>
<feature type="domain" description="Rho-GAP" evidence="2">
    <location>
        <begin position="1747"/>
        <end position="1934"/>
    </location>
</feature>
<dbReference type="Gene3D" id="3.40.50.300">
    <property type="entry name" value="P-loop containing nucleotide triphosphate hydrolases"/>
    <property type="match status" value="1"/>
</dbReference>
<sequence length="1939" mass="217550">MARQKPEKIYHISVMGMSGTETERGATGVGKSCLCNRFLNPHQDKYFTDHISVISSSDFSGRIVNNDHFLYWGECTRKYDGDSITYRVVEQTEFIDDSSFSPLRGSNTHAYYKRAAVTNLKSAEKVMYICKDQVGDETNFTQKILPDGKFPVDGFLIIYDVSRSPGHEKQLEWLTKLQGQLHKAKRPVVVVATKYDEAWDQYVRDAKAFAAKIKAPLIETSSQEGVNVDLAFAMIASKIDKRSGPREVPFPSANEARQKVITKAVDEYEQMLKKEVVNYHDLWTSRKKQYQNRDVFRKVVELIGTKNAKNYFTRHTQRLRQNHQQNKMKLYLGRLPDALESIFPDLNSISGRDWTECRHMLPEMTNFAQWFIVLPHDQSWRESEYIDTNEVRIPYDLLEGNEMECENCFQDHVNRLNAAKRKEKMKADFKKLLESLPNIVLPFRAMDEDVVLDAISNSESFGELDESTKVAIYNVHQENIQARAQSDFAELLMEKYALLASVDITQQPSKEVQKLVKQLEHEPRWQKLSEMNLERYVMLLKQLAFVHNPTTDSCYYGEKCMEKLTQLCIERTVQRSPIKELGTWDDSNNKLNIIVVGEDGLADELDTEIKNSQAFRGSGRNYSQSQSYDGDYTLDKVLYSLDLKTIEGDITHPSNQLQSESFTPQGCICVFTSLEGFQYIQDSLERTILSDQEEYNSTTLRDLAVVLMFGRSTSPEADAAQVRDKAEMLCRRLNNCQIVNVPPDNTTLWHGKKFSESQIQDALRSVVAGQKYRSGTPNQVESDRGDRGDNAFRIGLCMPCGDPFQPDLVLSPITSHNCVATPNEKNSITCDMFLIDTKCRVDFEISSYHLGDILREQRVHHGYILVYAAQRKASLELLKWFLKMVAPIPTLVVAVCEDINSAADGIAEGNRLVDDTPTARLVTANCSSFRDQTVIYNRFLKEALDKRRETERMFKVEEPPSPSPFISNRPPMELPSPHRDVTLDDSQTPTSGYTPEFVPRKRSVSSEAVVHDPLVKPSEIRNRMRLQQQTHYSFRGGEDSLYDVISQSQSSKWAPKPSNEARIYHTANYESRPRRWGSEVRRKPNLPLPSTPQSSGTEAHYIHVERRGSEPVRPSVALSARPHQDSFQPSSPTKPKVKPKPPIRSSSKKQEYSPGDNASANTTAQETEEIAAYGEYSGPTTKAKPEEIVAYGEYSGPTTKAQPEEIAAYGEYSGPTTKAQPEEIPVYGEIDRSAKRATPKSDPADEAPAYGVVNRTSKKPPVAAPGAEGLYGVVNKPAKSPKPKLMPKPDALYGTVNKPPKPSPFSTQGTELQGLAGTTGMYKEADQSQGKEDLYGTVDKSRKTKEEPQSVDVSAQPEDMYAVVDRQRKPAEQKPSPDEPPPDGGESVYGVVDKKRDRKAANRNLGGRIVDRPAEVPEDSGFGGLYAAVDRGFRTSTPDTNRPMEGSGMIDNVLYDSYSNQKSPAQTGNSMTYATVPDYRTSEEPEEGMQDNPLYTAFSPTFSPTPSESSRQRQEPPPIAPKPGKLDLTKFPVRMEGLMRPIGNVNRPNDLPVWHHRSTPTHNNHPPPFASPESDEGAGYSSPADALPFDHVRRVIGSSFRTGGSSGGGGGPQSGIYSQPHDHLPRGTNQRIMFGKPMVATTPRPTGLSVANNNTPDASPANASRPREVQKQTPVRRPLGTANARHKKREDFLKGLNKLIEASMDGSFQDNEPNTPIDKLPNKKKDNKKKPKGKKGKDGLPCKPIKPALETLILNENGVPSFIEQCVDRIEDEGISQEGIYRVSGKAYDIEVIIKMFDEDQLADLNSLENLSANTVASALKQFFKNLPEPIIPYSTQDKMIADYKDVNNEDLFVERLPEYLIGLSSVKKNVLTYMMRHMKRVTGHSEGNKMNAENLMICWCPSLLQLSLEDLRTKLMSHTRILALMVENEESIAGIVDL</sequence>
<feature type="compositionally biased region" description="Basic and acidic residues" evidence="1">
    <location>
        <begin position="1323"/>
        <end position="1348"/>
    </location>
</feature>
<dbReference type="SUPFAM" id="SSF48350">
    <property type="entry name" value="GTPase activation domain, GAP"/>
    <property type="match status" value="1"/>
</dbReference>
<protein>
    <submittedName>
        <fullName evidence="5">Uncharacterized protein</fullName>
    </submittedName>
</protein>
<feature type="compositionally biased region" description="Polar residues" evidence="1">
    <location>
        <begin position="1457"/>
        <end position="1473"/>
    </location>
</feature>
<dbReference type="SMART" id="SM00175">
    <property type="entry name" value="RAB"/>
    <property type="match status" value="1"/>
</dbReference>
<dbReference type="FunCoup" id="A0A7M7PC37">
    <property type="interactions" value="1882"/>
</dbReference>
<dbReference type="RefSeq" id="XP_030848942.1">
    <property type="nucleotide sequence ID" value="XM_030993082.1"/>
</dbReference>
<evidence type="ECO:0000313" key="5">
    <source>
        <dbReference type="EnsemblMetazoa" id="XP_030848942"/>
    </source>
</evidence>
<dbReference type="OrthoDB" id="9994905at2759"/>
<keyword evidence="6" id="KW-1185">Reference proteome</keyword>
<accession>A0A7M7PC37</accession>
<feature type="compositionally biased region" description="Polar residues" evidence="1">
    <location>
        <begin position="1156"/>
        <end position="1165"/>
    </location>
</feature>
<dbReference type="KEGG" id="spu:588152"/>
<dbReference type="PANTHER" id="PTHR46005:SF4">
    <property type="entry name" value="RHO GTPASE-ACTIVATING PROTEIN 190"/>
    <property type="match status" value="1"/>
</dbReference>
<evidence type="ECO:0000259" key="2">
    <source>
        <dbReference type="PROSITE" id="PS50238"/>
    </source>
</evidence>
<evidence type="ECO:0000313" key="6">
    <source>
        <dbReference type="Proteomes" id="UP000007110"/>
    </source>
</evidence>
<dbReference type="GO" id="GO:0050770">
    <property type="term" value="P:regulation of axonogenesis"/>
    <property type="evidence" value="ECO:0000318"/>
    <property type="project" value="GO_Central"/>
</dbReference>
<dbReference type="GO" id="GO:0008361">
    <property type="term" value="P:regulation of cell size"/>
    <property type="evidence" value="ECO:0000318"/>
    <property type="project" value="GO_Central"/>
</dbReference>
<dbReference type="PROSITE" id="PS51852">
    <property type="entry name" value="PG1"/>
    <property type="match status" value="1"/>
</dbReference>
<feature type="region of interest" description="Disordered" evidence="1">
    <location>
        <begin position="1210"/>
        <end position="1425"/>
    </location>
</feature>
<feature type="region of interest" description="Disordered" evidence="1">
    <location>
        <begin position="955"/>
        <end position="997"/>
    </location>
</feature>
<feature type="compositionally biased region" description="Low complexity" evidence="1">
    <location>
        <begin position="1498"/>
        <end position="1509"/>
    </location>
</feature>
<dbReference type="SUPFAM" id="SSF52540">
    <property type="entry name" value="P-loop containing nucleoside triphosphate hydrolases"/>
    <property type="match status" value="1"/>
</dbReference>
<evidence type="ECO:0000256" key="1">
    <source>
        <dbReference type="SAM" id="MobiDB-lite"/>
    </source>
</evidence>
<feature type="compositionally biased region" description="Polar residues" evidence="1">
    <location>
        <begin position="984"/>
        <end position="993"/>
    </location>
</feature>
<feature type="region of interest" description="Disordered" evidence="1">
    <location>
        <begin position="1540"/>
        <end position="1586"/>
    </location>
</feature>
<dbReference type="GeneID" id="588152"/>
<proteinExistence type="predicted"/>
<feature type="region of interest" description="Disordered" evidence="1">
    <location>
        <begin position="1457"/>
        <end position="1528"/>
    </location>
</feature>
<dbReference type="InterPro" id="IPR057284">
    <property type="entry name" value="FF_RHG35_4th"/>
</dbReference>
<reference evidence="6" key="1">
    <citation type="submission" date="2015-02" db="EMBL/GenBank/DDBJ databases">
        <title>Genome sequencing for Strongylocentrotus purpuratus.</title>
        <authorList>
            <person name="Murali S."/>
            <person name="Liu Y."/>
            <person name="Vee V."/>
            <person name="English A."/>
            <person name="Wang M."/>
            <person name="Skinner E."/>
            <person name="Han Y."/>
            <person name="Muzny D.M."/>
            <person name="Worley K.C."/>
            <person name="Gibbs R.A."/>
        </authorList>
    </citation>
    <scope>NUCLEOTIDE SEQUENCE</scope>
</reference>
<dbReference type="PROSITE" id="PS51853">
    <property type="entry name" value="PG2"/>
    <property type="match status" value="1"/>
</dbReference>
<dbReference type="InterPro" id="IPR000198">
    <property type="entry name" value="RhoGAP_dom"/>
</dbReference>
<dbReference type="GO" id="GO:0005829">
    <property type="term" value="C:cytosol"/>
    <property type="evidence" value="ECO:0000318"/>
    <property type="project" value="GO_Central"/>
</dbReference>
<dbReference type="Pfam" id="PF00071">
    <property type="entry name" value="Ras"/>
    <property type="match status" value="1"/>
</dbReference>
<feature type="domain" description="PG2 pseudoGTPase" evidence="4">
    <location>
        <begin position="793"/>
        <end position="949"/>
    </location>
</feature>
<dbReference type="CDD" id="cd00882">
    <property type="entry name" value="Ras_like_GTPase"/>
    <property type="match status" value="1"/>
</dbReference>
<dbReference type="Pfam" id="PF00620">
    <property type="entry name" value="RhoGAP"/>
    <property type="match status" value="1"/>
</dbReference>
<dbReference type="InterPro" id="IPR045786">
    <property type="entry name" value="RhoGAP_pG1_pG2"/>
</dbReference>
<dbReference type="Proteomes" id="UP000007110">
    <property type="component" value="Unassembled WGS sequence"/>
</dbReference>
<evidence type="ECO:0000259" key="3">
    <source>
        <dbReference type="PROSITE" id="PS51852"/>
    </source>
</evidence>
<dbReference type="OMA" id="RIVKMRN"/>
<dbReference type="InterPro" id="IPR039006">
    <property type="entry name" value="RhoGAP_pG2"/>
</dbReference>
<dbReference type="GO" id="GO:0005096">
    <property type="term" value="F:GTPase activator activity"/>
    <property type="evidence" value="ECO:0000318"/>
    <property type="project" value="GO_Central"/>
</dbReference>
<reference evidence="5" key="2">
    <citation type="submission" date="2021-01" db="UniProtKB">
        <authorList>
            <consortium name="EnsemblMetazoa"/>
        </authorList>
    </citation>
    <scope>IDENTIFICATION</scope>
</reference>
<feature type="region of interest" description="Disordered" evidence="1">
    <location>
        <begin position="1598"/>
        <end position="1690"/>
    </location>
</feature>
<dbReference type="Pfam" id="PF16512">
    <property type="entry name" value="RhoGAP-FF1"/>
    <property type="match status" value="1"/>
</dbReference>
<dbReference type="CDD" id="cd22207">
    <property type="entry name" value="pseudoGTPaseD_p190RhoGAP"/>
    <property type="match status" value="1"/>
</dbReference>
<feature type="compositionally biased region" description="Basic and acidic residues" evidence="1">
    <location>
        <begin position="1365"/>
        <end position="1377"/>
    </location>
</feature>
<dbReference type="Gene3D" id="1.10.555.10">
    <property type="entry name" value="Rho GTPase activation protein"/>
    <property type="match status" value="1"/>
</dbReference>
<dbReference type="InterPro" id="IPR039007">
    <property type="entry name" value="pG1"/>
</dbReference>
<feature type="compositionally biased region" description="Gly residues" evidence="1">
    <location>
        <begin position="1604"/>
        <end position="1613"/>
    </location>
</feature>
<dbReference type="EnsemblMetazoa" id="XM_030993082">
    <property type="protein sequence ID" value="XP_030848942"/>
    <property type="gene ID" value="LOC588152"/>
</dbReference>
<name>A0A7M7PC37_STRPU</name>
<dbReference type="CDD" id="cd00159">
    <property type="entry name" value="RhoGAP"/>
    <property type="match status" value="1"/>
</dbReference>
<feature type="region of interest" description="Disordered" evidence="1">
    <location>
        <begin position="1071"/>
        <end position="1181"/>
    </location>
</feature>
<dbReference type="SMART" id="SM00324">
    <property type="entry name" value="RhoGAP"/>
    <property type="match status" value="1"/>
</dbReference>
<dbReference type="Gene3D" id="1.10.10.440">
    <property type="entry name" value="FF domain"/>
    <property type="match status" value="1"/>
</dbReference>
<feature type="region of interest" description="Disordered" evidence="1">
    <location>
        <begin position="1704"/>
        <end position="1741"/>
    </location>
</feature>
<dbReference type="InterPro" id="IPR008936">
    <property type="entry name" value="Rho_GTPase_activation_prot"/>
</dbReference>
<dbReference type="Pfam" id="PF23083">
    <property type="entry name" value="FF_RHG35_4th"/>
    <property type="match status" value="1"/>
</dbReference>
<organism evidence="5 6">
    <name type="scientific">Strongylocentrotus purpuratus</name>
    <name type="common">Purple sea urchin</name>
    <dbReference type="NCBI Taxonomy" id="7668"/>
    <lineage>
        <taxon>Eukaryota</taxon>
        <taxon>Metazoa</taxon>
        <taxon>Echinodermata</taxon>
        <taxon>Eleutherozoa</taxon>
        <taxon>Echinozoa</taxon>
        <taxon>Echinoidea</taxon>
        <taxon>Euechinoidea</taxon>
        <taxon>Echinacea</taxon>
        <taxon>Camarodonta</taxon>
        <taxon>Echinidea</taxon>
        <taxon>Strongylocentrotidae</taxon>
        <taxon>Strongylocentrotus</taxon>
    </lineage>
</organism>
<dbReference type="PROSITE" id="PS50238">
    <property type="entry name" value="RHOGAP"/>
    <property type="match status" value="1"/>
</dbReference>
<dbReference type="InterPro" id="IPR032835">
    <property type="entry name" value="RhoGAP-FF1"/>
</dbReference>
<dbReference type="InterPro" id="IPR027417">
    <property type="entry name" value="P-loop_NTPase"/>
</dbReference>
<dbReference type="PANTHER" id="PTHR46005">
    <property type="entry name" value="RHO GTPASE-ACTIVATING PROTEIN 190"/>
    <property type="match status" value="1"/>
</dbReference>
<feature type="compositionally biased region" description="Basic and acidic residues" evidence="1">
    <location>
        <begin position="1100"/>
        <end position="1110"/>
    </location>
</feature>
<feature type="compositionally biased region" description="Basic residues" evidence="1">
    <location>
        <begin position="1725"/>
        <end position="1735"/>
    </location>
</feature>
<dbReference type="Pfam" id="PF19518">
    <property type="entry name" value="RhoGAP_pG1_pG2"/>
    <property type="match status" value="1"/>
</dbReference>
<evidence type="ECO:0000259" key="4">
    <source>
        <dbReference type="PROSITE" id="PS51853"/>
    </source>
</evidence>
<dbReference type="InterPro" id="IPR001806">
    <property type="entry name" value="Small_GTPase"/>
</dbReference>
<dbReference type="GO" id="GO:0005525">
    <property type="term" value="F:GTP binding"/>
    <property type="evidence" value="ECO:0007669"/>
    <property type="project" value="InterPro"/>
</dbReference>
<dbReference type="InterPro" id="IPR051978">
    <property type="entry name" value="Rho-GAP_domain"/>
</dbReference>
<dbReference type="InterPro" id="IPR036517">
    <property type="entry name" value="FF_domain_sf"/>
</dbReference>
<dbReference type="GO" id="GO:0007266">
    <property type="term" value="P:Rho protein signal transduction"/>
    <property type="evidence" value="ECO:0000318"/>
    <property type="project" value="GO_Central"/>
</dbReference>
<dbReference type="GO" id="GO:0003924">
    <property type="term" value="F:GTPase activity"/>
    <property type="evidence" value="ECO:0007669"/>
    <property type="project" value="InterPro"/>
</dbReference>